<dbReference type="PIRSF" id="PIRSF000161">
    <property type="entry name" value="DHPR"/>
    <property type="match status" value="1"/>
</dbReference>
<gene>
    <name evidence="14" type="ORF">B1B_10324</name>
</gene>
<dbReference type="GO" id="GO:0009089">
    <property type="term" value="P:lysine biosynthetic process via diaminopimelate"/>
    <property type="evidence" value="ECO:0007669"/>
    <property type="project" value="InterPro"/>
</dbReference>
<reference evidence="14" key="1">
    <citation type="submission" date="2013-08" db="EMBL/GenBank/DDBJ databases">
        <authorList>
            <person name="Mendez C."/>
            <person name="Richter M."/>
            <person name="Ferrer M."/>
            <person name="Sanchez J."/>
        </authorList>
    </citation>
    <scope>NUCLEOTIDE SEQUENCE</scope>
</reference>
<protein>
    <recommendedName>
        <fullName evidence="9">4-hydroxy-tetrahydrodipicolinate reductase</fullName>
        <ecNumber evidence="9">1.17.1.8</ecNumber>
    </recommendedName>
</protein>
<dbReference type="InterPro" id="IPR036291">
    <property type="entry name" value="NAD(P)-bd_dom_sf"/>
</dbReference>
<sequence length="280" mass="28775">MITTDPSSRTGPSDPSADVDLRPRLIVAGATGRLGTALVAEAARLGFPIVGGIGRTPSTIASVRGDGTIPILPLSGLPTLLGQGQVYLSAMTPEAEIAALPQVAQAGLPAVVATTGIGDEGNHVVRCAARTIPIVVEANFSIGAQLLFRLLRALGPLPAEYDLSLTEVHRREKRDHPSATAVAVAEALAASGVERWEEAQGRRTPGTLEIASVRAGDSPGTHTVLIAGPHESLRVEHQAFGRAAFAGGMLASARWLAATPARPPGVYGLADVLASRGARP</sequence>
<evidence type="ECO:0000256" key="7">
    <source>
        <dbReference type="ARBA" id="ARBA00023154"/>
    </source>
</evidence>
<dbReference type="AlphaFoldDB" id="T1BGQ9"/>
<comment type="similarity">
    <text evidence="1">Belongs to the DapB family.</text>
</comment>
<dbReference type="Pfam" id="PF01113">
    <property type="entry name" value="DapB_N"/>
    <property type="match status" value="1"/>
</dbReference>
<dbReference type="Gene3D" id="3.40.50.720">
    <property type="entry name" value="NAD(P)-binding Rossmann-like Domain"/>
    <property type="match status" value="1"/>
</dbReference>
<evidence type="ECO:0000256" key="4">
    <source>
        <dbReference type="ARBA" id="ARBA00022915"/>
    </source>
</evidence>
<keyword evidence="4" id="KW-0220">Diaminopimelate biosynthesis</keyword>
<comment type="catalytic activity">
    <reaction evidence="11">
        <text>(S)-2,3,4,5-tetrahydrodipicolinate + NAD(+) + H2O = (2S,4S)-4-hydroxy-2,3,4,5-tetrahydrodipicolinate + NADH + H(+)</text>
        <dbReference type="Rhea" id="RHEA:35323"/>
        <dbReference type="ChEBI" id="CHEBI:15377"/>
        <dbReference type="ChEBI" id="CHEBI:15378"/>
        <dbReference type="ChEBI" id="CHEBI:16845"/>
        <dbReference type="ChEBI" id="CHEBI:57540"/>
        <dbReference type="ChEBI" id="CHEBI:57945"/>
        <dbReference type="ChEBI" id="CHEBI:67139"/>
        <dbReference type="EC" id="1.17.1.8"/>
    </reaction>
</comment>
<reference evidence="14" key="2">
    <citation type="journal article" date="2014" name="ISME J.">
        <title>Microbial stratification in low pH oxic and suboxic macroscopic growths along an acid mine drainage.</title>
        <authorList>
            <person name="Mendez-Garcia C."/>
            <person name="Mesa V."/>
            <person name="Sprenger R.R."/>
            <person name="Richter M."/>
            <person name="Diez M.S."/>
            <person name="Solano J."/>
            <person name="Bargiela R."/>
            <person name="Golyshina O.V."/>
            <person name="Manteca A."/>
            <person name="Ramos J.L."/>
            <person name="Gallego J.R."/>
            <person name="Llorente I."/>
            <person name="Martins Dos Santos V.A."/>
            <person name="Jensen O.N."/>
            <person name="Pelaez A.I."/>
            <person name="Sanchez J."/>
            <person name="Ferrer M."/>
        </authorList>
    </citation>
    <scope>NUCLEOTIDE SEQUENCE</scope>
</reference>
<evidence type="ECO:0000256" key="6">
    <source>
        <dbReference type="ARBA" id="ARBA00023027"/>
    </source>
</evidence>
<comment type="caution">
    <text evidence="14">The sequence shown here is derived from an EMBL/GenBank/DDBJ whole genome shotgun (WGS) entry which is preliminary data.</text>
</comment>
<feature type="domain" description="Dihydrodipicolinate reductase N-terminal" evidence="12">
    <location>
        <begin position="24"/>
        <end position="140"/>
    </location>
</feature>
<dbReference type="InterPro" id="IPR023940">
    <property type="entry name" value="DHDPR_bac"/>
</dbReference>
<dbReference type="SUPFAM" id="SSF55347">
    <property type="entry name" value="Glyceraldehyde-3-phosphate dehydrogenase-like, C-terminal domain"/>
    <property type="match status" value="1"/>
</dbReference>
<evidence type="ECO:0000256" key="2">
    <source>
        <dbReference type="ARBA" id="ARBA00022605"/>
    </source>
</evidence>
<keyword evidence="5" id="KW-0560">Oxidoreductase</keyword>
<evidence type="ECO:0000256" key="9">
    <source>
        <dbReference type="ARBA" id="ARBA00038983"/>
    </source>
</evidence>
<dbReference type="PANTHER" id="PTHR20836">
    <property type="entry name" value="DIHYDRODIPICOLINATE REDUCTASE"/>
    <property type="match status" value="1"/>
</dbReference>
<evidence type="ECO:0000256" key="11">
    <source>
        <dbReference type="ARBA" id="ARBA00049396"/>
    </source>
</evidence>
<evidence type="ECO:0000256" key="10">
    <source>
        <dbReference type="ARBA" id="ARBA00049080"/>
    </source>
</evidence>
<evidence type="ECO:0000259" key="12">
    <source>
        <dbReference type="Pfam" id="PF01113"/>
    </source>
</evidence>
<keyword evidence="7" id="KW-0457">Lysine biosynthesis</keyword>
<dbReference type="PANTHER" id="PTHR20836:SF0">
    <property type="entry name" value="4-HYDROXY-TETRAHYDRODIPICOLINATE REDUCTASE 1, CHLOROPLASTIC-RELATED"/>
    <property type="match status" value="1"/>
</dbReference>
<dbReference type="Pfam" id="PF05173">
    <property type="entry name" value="DapB_C"/>
    <property type="match status" value="1"/>
</dbReference>
<organism evidence="14">
    <name type="scientific">mine drainage metagenome</name>
    <dbReference type="NCBI Taxonomy" id="410659"/>
    <lineage>
        <taxon>unclassified sequences</taxon>
        <taxon>metagenomes</taxon>
        <taxon>ecological metagenomes</taxon>
    </lineage>
</organism>
<evidence type="ECO:0000256" key="1">
    <source>
        <dbReference type="ARBA" id="ARBA00006642"/>
    </source>
</evidence>
<evidence type="ECO:0000256" key="8">
    <source>
        <dbReference type="ARBA" id="ARBA00037922"/>
    </source>
</evidence>
<comment type="pathway">
    <text evidence="8">Amino-acid biosynthesis; L-lysine biosynthesis via DAP pathway; (S)-tetrahydrodipicolinate from L-aspartate: step 4/4.</text>
</comment>
<dbReference type="EMBL" id="AUZY01006765">
    <property type="protein sequence ID" value="EQD53330.1"/>
    <property type="molecule type" value="Genomic_DNA"/>
</dbReference>
<feature type="domain" description="Dihydrodipicolinate reductase C-terminal" evidence="13">
    <location>
        <begin position="143"/>
        <end position="273"/>
    </location>
</feature>
<evidence type="ECO:0000313" key="14">
    <source>
        <dbReference type="EMBL" id="EQD53330.1"/>
    </source>
</evidence>
<evidence type="ECO:0000256" key="5">
    <source>
        <dbReference type="ARBA" id="ARBA00023002"/>
    </source>
</evidence>
<dbReference type="SUPFAM" id="SSF51735">
    <property type="entry name" value="NAD(P)-binding Rossmann-fold domains"/>
    <property type="match status" value="1"/>
</dbReference>
<accession>T1BGQ9</accession>
<dbReference type="InterPro" id="IPR022663">
    <property type="entry name" value="DapB_C"/>
</dbReference>
<dbReference type="GO" id="GO:0019877">
    <property type="term" value="P:diaminopimelate biosynthetic process"/>
    <property type="evidence" value="ECO:0007669"/>
    <property type="project" value="UniProtKB-KW"/>
</dbReference>
<keyword evidence="6" id="KW-0520">NAD</keyword>
<dbReference type="GO" id="GO:0008839">
    <property type="term" value="F:4-hydroxy-tetrahydrodipicolinate reductase"/>
    <property type="evidence" value="ECO:0007669"/>
    <property type="project" value="UniProtKB-EC"/>
</dbReference>
<dbReference type="EC" id="1.17.1.8" evidence="9"/>
<dbReference type="InterPro" id="IPR000846">
    <property type="entry name" value="DapB_N"/>
</dbReference>
<evidence type="ECO:0000256" key="3">
    <source>
        <dbReference type="ARBA" id="ARBA00022857"/>
    </source>
</evidence>
<dbReference type="Gene3D" id="3.30.360.10">
    <property type="entry name" value="Dihydrodipicolinate Reductase, domain 2"/>
    <property type="match status" value="1"/>
</dbReference>
<keyword evidence="3" id="KW-0521">NADP</keyword>
<evidence type="ECO:0000259" key="13">
    <source>
        <dbReference type="Pfam" id="PF05173"/>
    </source>
</evidence>
<proteinExistence type="inferred from homology"/>
<comment type="catalytic activity">
    <reaction evidence="10">
        <text>(S)-2,3,4,5-tetrahydrodipicolinate + NADP(+) + H2O = (2S,4S)-4-hydroxy-2,3,4,5-tetrahydrodipicolinate + NADPH + H(+)</text>
        <dbReference type="Rhea" id="RHEA:35331"/>
        <dbReference type="ChEBI" id="CHEBI:15377"/>
        <dbReference type="ChEBI" id="CHEBI:15378"/>
        <dbReference type="ChEBI" id="CHEBI:16845"/>
        <dbReference type="ChEBI" id="CHEBI:57783"/>
        <dbReference type="ChEBI" id="CHEBI:58349"/>
        <dbReference type="ChEBI" id="CHEBI:67139"/>
        <dbReference type="EC" id="1.17.1.8"/>
    </reaction>
</comment>
<keyword evidence="2" id="KW-0028">Amino-acid biosynthesis</keyword>
<name>T1BGQ9_9ZZZZ</name>